<accession>A0A0S7YEK8</accession>
<sequence>MSIFIAFLVTTIGFEYLGVDPIAHRAGMGYGLYGDGYSVHYNPGGLAFALDTYYSTSYLNYIGGTHFGFVGYERNQIGIGVRYFYSGSMKKTDEFGNEYGSFGVHYIDLNVGKGFVYKDIGFGISVKAVYANIDSLYSLGAGIDIGALYILAEPEIQIGLAIKNIGSSIIPFIEERETFPYEITIGGVKHFSNSWVGVDIIKPALSSFGLRIGGTYSITPVFALKASYNTLLSSLSTGSSGLDILAGLTVGFGVTVNKIFIDYCYSPYFDLGGGHRISISLGG</sequence>
<evidence type="ECO:0000313" key="1">
    <source>
        <dbReference type="EMBL" id="KPJ72617.1"/>
    </source>
</evidence>
<dbReference type="Proteomes" id="UP000051012">
    <property type="component" value="Unassembled WGS sequence"/>
</dbReference>
<comment type="caution">
    <text evidence="1">The sequence shown here is derived from an EMBL/GenBank/DDBJ whole genome shotgun (WGS) entry which is preliminary data.</text>
</comment>
<evidence type="ECO:0008006" key="3">
    <source>
        <dbReference type="Google" id="ProtNLM"/>
    </source>
</evidence>
<proteinExistence type="predicted"/>
<name>A0A0S7YEK8_UNCT6</name>
<evidence type="ECO:0000313" key="2">
    <source>
        <dbReference type="Proteomes" id="UP000051012"/>
    </source>
</evidence>
<dbReference type="AlphaFoldDB" id="A0A0S7YEK8"/>
<organism evidence="1 2">
    <name type="scientific">candidate division TA06 bacterium DG_78</name>
    <dbReference type="NCBI Taxonomy" id="1703772"/>
    <lineage>
        <taxon>Bacteria</taxon>
        <taxon>Bacteria division TA06</taxon>
    </lineage>
</organism>
<protein>
    <recommendedName>
        <fullName evidence="3">DUF5723 domain-containing protein</fullName>
    </recommendedName>
</protein>
<dbReference type="EMBL" id="LJNI01000066">
    <property type="protein sequence ID" value="KPJ72617.1"/>
    <property type="molecule type" value="Genomic_DNA"/>
</dbReference>
<gene>
    <name evidence="1" type="ORF">AMJ52_05835</name>
</gene>
<reference evidence="1 2" key="1">
    <citation type="journal article" date="2015" name="Microbiome">
        <title>Genomic resolution of linkages in carbon, nitrogen, and sulfur cycling among widespread estuary sediment bacteria.</title>
        <authorList>
            <person name="Baker B.J."/>
            <person name="Lazar C.S."/>
            <person name="Teske A.P."/>
            <person name="Dick G.J."/>
        </authorList>
    </citation>
    <scope>NUCLEOTIDE SEQUENCE [LARGE SCALE GENOMIC DNA]</scope>
    <source>
        <strain evidence="1">DG_78</strain>
    </source>
</reference>